<dbReference type="Proteomes" id="UP001596110">
    <property type="component" value="Unassembled WGS sequence"/>
</dbReference>
<dbReference type="EMBL" id="JBHSOJ010000016">
    <property type="protein sequence ID" value="MFC5630781.1"/>
    <property type="molecule type" value="Genomic_DNA"/>
</dbReference>
<sequence length="80" mass="9313">MEKFIEIGFGNRWFIRTEFEKDDGSEWEIKGISGKIIPKSYYLRLWFGKMVFILDSKEGFKKQTKSCTALKVILGIKSAV</sequence>
<protein>
    <submittedName>
        <fullName evidence="1">DUF3977 family protein</fullName>
    </submittedName>
</protein>
<comment type="caution">
    <text evidence="1">The sequence shown here is derived from an EMBL/GenBank/DDBJ whole genome shotgun (WGS) entry which is preliminary data.</text>
</comment>
<evidence type="ECO:0000313" key="1">
    <source>
        <dbReference type="EMBL" id="MFC5630781.1"/>
    </source>
</evidence>
<dbReference type="RefSeq" id="WP_156807160.1">
    <property type="nucleotide sequence ID" value="NZ_JBHSOJ010000016.1"/>
</dbReference>
<reference evidence="2" key="1">
    <citation type="journal article" date="2019" name="Int. J. Syst. Evol. Microbiol.">
        <title>The Global Catalogue of Microorganisms (GCM) 10K type strain sequencing project: providing services to taxonomists for standard genome sequencing and annotation.</title>
        <authorList>
            <consortium name="The Broad Institute Genomics Platform"/>
            <consortium name="The Broad Institute Genome Sequencing Center for Infectious Disease"/>
            <person name="Wu L."/>
            <person name="Ma J."/>
        </authorList>
    </citation>
    <scope>NUCLEOTIDE SEQUENCE [LARGE SCALE GENOMIC DNA]</scope>
    <source>
        <strain evidence="2">DT43</strain>
    </source>
</reference>
<organism evidence="1 2">
    <name type="scientific">Streptococcus caledonicus</name>
    <dbReference type="NCBI Taxonomy" id="2614158"/>
    <lineage>
        <taxon>Bacteria</taxon>
        <taxon>Bacillati</taxon>
        <taxon>Bacillota</taxon>
        <taxon>Bacilli</taxon>
        <taxon>Lactobacillales</taxon>
        <taxon>Streptococcaceae</taxon>
        <taxon>Streptococcus</taxon>
    </lineage>
</organism>
<evidence type="ECO:0000313" key="2">
    <source>
        <dbReference type="Proteomes" id="UP001596110"/>
    </source>
</evidence>
<keyword evidence="2" id="KW-1185">Reference proteome</keyword>
<accession>A0ABW0UFR3</accession>
<name>A0ABW0UFR3_9STRE</name>
<dbReference type="InterPro" id="IPR025009">
    <property type="entry name" value="DUF3977"/>
</dbReference>
<dbReference type="Pfam" id="PF13122">
    <property type="entry name" value="DUF3977"/>
    <property type="match status" value="1"/>
</dbReference>
<proteinExistence type="predicted"/>
<gene>
    <name evidence="1" type="ORF">ACFPQ3_04085</name>
</gene>